<name>A0A450W9I2_9GAMM</name>
<dbReference type="EMBL" id="CAADFN010000004">
    <property type="protein sequence ID" value="VFK13699.1"/>
    <property type="molecule type" value="Genomic_DNA"/>
</dbReference>
<accession>A0A450W9I2</accession>
<gene>
    <name evidence="1" type="ORF">BECKLFY1418C_GA0070996_100412</name>
</gene>
<organism evidence="1">
    <name type="scientific">Candidatus Kentrum sp. LFY</name>
    <dbReference type="NCBI Taxonomy" id="2126342"/>
    <lineage>
        <taxon>Bacteria</taxon>
        <taxon>Pseudomonadati</taxon>
        <taxon>Pseudomonadota</taxon>
        <taxon>Gammaproteobacteria</taxon>
        <taxon>Candidatus Kentrum</taxon>
    </lineage>
</organism>
<dbReference type="AlphaFoldDB" id="A0A450W9I2"/>
<protein>
    <submittedName>
        <fullName evidence="1">Uncharacterized protein</fullName>
    </submittedName>
</protein>
<reference evidence="1" key="1">
    <citation type="submission" date="2019-02" db="EMBL/GenBank/DDBJ databases">
        <authorList>
            <person name="Gruber-Vodicka R. H."/>
            <person name="Seah K. B. B."/>
        </authorList>
    </citation>
    <scope>NUCLEOTIDE SEQUENCE</scope>
    <source>
        <strain evidence="1">BECK_BY7</strain>
    </source>
</reference>
<sequence>MRLLLNTHVFPWLRFSPGRVSRNALIAYREPRNEVFLGVGWAKAPNSLRSAVPILQD</sequence>
<evidence type="ECO:0000313" key="1">
    <source>
        <dbReference type="EMBL" id="VFK13699.1"/>
    </source>
</evidence>
<proteinExistence type="predicted"/>